<keyword evidence="7" id="KW-1185">Reference proteome</keyword>
<feature type="domain" description="Succinylglutamate desuccinylase/Aspartoacylase catalytic" evidence="5">
    <location>
        <begin position="49"/>
        <end position="87"/>
    </location>
</feature>
<name>A0ABW8N0B3_9BURK</name>
<gene>
    <name evidence="6" type="ORF">ABH943_009106</name>
</gene>
<keyword evidence="2" id="KW-0479">Metal-binding</keyword>
<accession>A0ABW8N0B3</accession>
<evidence type="ECO:0000256" key="2">
    <source>
        <dbReference type="ARBA" id="ARBA00022723"/>
    </source>
</evidence>
<evidence type="ECO:0000256" key="1">
    <source>
        <dbReference type="ARBA" id="ARBA00001947"/>
    </source>
</evidence>
<proteinExistence type="predicted"/>
<dbReference type="Pfam" id="PF24827">
    <property type="entry name" value="AstE_AspA_cat"/>
    <property type="match status" value="1"/>
</dbReference>
<comment type="cofactor">
    <cofactor evidence="1">
        <name>Zn(2+)</name>
        <dbReference type="ChEBI" id="CHEBI:29105"/>
    </cofactor>
</comment>
<evidence type="ECO:0000256" key="3">
    <source>
        <dbReference type="ARBA" id="ARBA00022801"/>
    </source>
</evidence>
<keyword evidence="3" id="KW-0378">Hydrolase</keyword>
<protein>
    <submittedName>
        <fullName evidence="6">Deacylase</fullName>
    </submittedName>
</protein>
<evidence type="ECO:0000256" key="4">
    <source>
        <dbReference type="ARBA" id="ARBA00022833"/>
    </source>
</evidence>
<evidence type="ECO:0000313" key="7">
    <source>
        <dbReference type="Proteomes" id="UP001620514"/>
    </source>
</evidence>
<evidence type="ECO:0000259" key="5">
    <source>
        <dbReference type="Pfam" id="PF24827"/>
    </source>
</evidence>
<dbReference type="EMBL" id="JBIYDN010000081">
    <property type="protein sequence ID" value="MFK4449057.1"/>
    <property type="molecule type" value="Genomic_DNA"/>
</dbReference>
<keyword evidence="4" id="KW-0862">Zinc</keyword>
<sequence length="88" mass="9598">MPTDHSRISTDIDFEQEGFQTGTLRVPHSVDRSAYGHIPIPIAVLKRGDGPTALLTGGNHGDEYEGPIALMKLLQRMLSMQISGRLIA</sequence>
<organism evidence="6 7">
    <name type="scientific">Caballeronia udeis</name>
    <dbReference type="NCBI Taxonomy" id="1232866"/>
    <lineage>
        <taxon>Bacteria</taxon>
        <taxon>Pseudomonadati</taxon>
        <taxon>Pseudomonadota</taxon>
        <taxon>Betaproteobacteria</taxon>
        <taxon>Burkholderiales</taxon>
        <taxon>Burkholderiaceae</taxon>
        <taxon>Caballeronia</taxon>
    </lineage>
</organism>
<dbReference type="Proteomes" id="UP001620514">
    <property type="component" value="Unassembled WGS sequence"/>
</dbReference>
<dbReference type="InterPro" id="IPR055438">
    <property type="entry name" value="AstE_AspA_cat"/>
</dbReference>
<evidence type="ECO:0000313" key="6">
    <source>
        <dbReference type="EMBL" id="MFK4449057.1"/>
    </source>
</evidence>
<dbReference type="SUPFAM" id="SSF53187">
    <property type="entry name" value="Zn-dependent exopeptidases"/>
    <property type="match status" value="1"/>
</dbReference>
<reference evidence="6 7" key="1">
    <citation type="submission" date="2024-11" db="EMBL/GenBank/DDBJ databases">
        <title>Using genomics to understand microbial adaptation to soil warming.</title>
        <authorList>
            <person name="Deangelis K.M. PhD."/>
        </authorList>
    </citation>
    <scope>NUCLEOTIDE SEQUENCE [LARGE SCALE GENOMIC DNA]</scope>
    <source>
        <strain evidence="6 7">GAS97</strain>
    </source>
</reference>
<dbReference type="Gene3D" id="3.40.630.10">
    <property type="entry name" value="Zn peptidases"/>
    <property type="match status" value="1"/>
</dbReference>
<comment type="caution">
    <text evidence="6">The sequence shown here is derived from an EMBL/GenBank/DDBJ whole genome shotgun (WGS) entry which is preliminary data.</text>
</comment>